<evidence type="ECO:0000256" key="1">
    <source>
        <dbReference type="ARBA" id="ARBA00001946"/>
    </source>
</evidence>
<gene>
    <name evidence="5" type="ORF">VFPPC_00351</name>
</gene>
<dbReference type="SUPFAM" id="SSF48576">
    <property type="entry name" value="Terpenoid synthases"/>
    <property type="match status" value="1"/>
</dbReference>
<keyword evidence="6" id="KW-1185">Reference proteome</keyword>
<comment type="cofactor">
    <cofactor evidence="1 4">
        <name>Mg(2+)</name>
        <dbReference type="ChEBI" id="CHEBI:18420"/>
    </cofactor>
</comment>
<sequence length="331" mass="37213">MAPNDIIASLKGRTLHIPNLQSVFQQHSWPSSPANPSYAHIAPLVDTTLRQLSSSNASIGKRLNDNLALFTSLWYPTAQKEQLEALALFTVWLICWDDEIDSDEGSQSDNFEKAQQWRQQTLATFKAVLNLSQEDTLPREQDAVNSVLIDFRNRISGEFSQSQRKHVFQHVDYYISCCAREQEFRLGRQIPDFETYMSFREGTVACAMLCSFVDFAQQIHLPGEVAASPERKVLERQVAILSGLVNDLLSFKKELREECVINAVASLITSGSGRTLDDVVVEIVRKMEDAVEVFDEAAGKLLCRVDGAARDLTRDYINGCRKIVTGSLEFT</sequence>
<dbReference type="InterPro" id="IPR034686">
    <property type="entry name" value="Terpene_cyclase-like_2"/>
</dbReference>
<dbReference type="GO" id="GO:0008299">
    <property type="term" value="P:isoprenoid biosynthetic process"/>
    <property type="evidence" value="ECO:0007669"/>
    <property type="project" value="UniProtKB-ARBA"/>
</dbReference>
<protein>
    <recommendedName>
        <fullName evidence="4">Terpene synthase</fullName>
        <ecNumber evidence="4">4.2.3.-</ecNumber>
    </recommendedName>
</protein>
<dbReference type="InterPro" id="IPR008949">
    <property type="entry name" value="Isoprenoid_synthase_dom_sf"/>
</dbReference>
<dbReference type="EC" id="4.2.3.-" evidence="4"/>
<comment type="similarity">
    <text evidence="2 4">Belongs to the terpene synthase family.</text>
</comment>
<dbReference type="GO" id="GO:0010333">
    <property type="term" value="F:terpene synthase activity"/>
    <property type="evidence" value="ECO:0007669"/>
    <property type="project" value="InterPro"/>
</dbReference>
<dbReference type="Pfam" id="PF19086">
    <property type="entry name" value="Terpene_syn_C_2"/>
    <property type="match status" value="1"/>
</dbReference>
<evidence type="ECO:0000256" key="3">
    <source>
        <dbReference type="ARBA" id="ARBA00022842"/>
    </source>
</evidence>
<comment type="caution">
    <text evidence="5">The sequence shown here is derived from an EMBL/GenBank/DDBJ whole genome shotgun (WGS) entry which is preliminary data.</text>
</comment>
<proteinExistence type="inferred from homology"/>
<dbReference type="Gene3D" id="1.10.600.10">
    <property type="entry name" value="Farnesyl Diphosphate Synthase"/>
    <property type="match status" value="1"/>
</dbReference>
<name>A0A179G4R0_METCM</name>
<dbReference type="EMBL" id="LSBJ02000001">
    <property type="protein sequence ID" value="OAQ72351.1"/>
    <property type="molecule type" value="Genomic_DNA"/>
</dbReference>
<evidence type="ECO:0000313" key="5">
    <source>
        <dbReference type="EMBL" id="OAQ72351.1"/>
    </source>
</evidence>
<reference evidence="5 6" key="1">
    <citation type="journal article" date="2016" name="PLoS Pathog.">
        <title>Biosynthesis of antibiotic leucinostatins in bio-control fungus Purpureocillium lilacinum and their inhibition on phytophthora revealed by genome mining.</title>
        <authorList>
            <person name="Wang G."/>
            <person name="Liu Z."/>
            <person name="Lin R."/>
            <person name="Li E."/>
            <person name="Mao Z."/>
            <person name="Ling J."/>
            <person name="Yang Y."/>
            <person name="Yin W.B."/>
            <person name="Xie B."/>
        </authorList>
    </citation>
    <scope>NUCLEOTIDE SEQUENCE [LARGE SCALE GENOMIC DNA]</scope>
    <source>
        <strain evidence="5">170</strain>
    </source>
</reference>
<dbReference type="PANTHER" id="PTHR35201:SF4">
    <property type="entry name" value="BETA-PINACENE SYNTHASE-RELATED"/>
    <property type="match status" value="1"/>
</dbReference>
<dbReference type="GeneID" id="28844382"/>
<keyword evidence="3 4" id="KW-0460">Magnesium</keyword>
<dbReference type="GO" id="GO:0046872">
    <property type="term" value="F:metal ion binding"/>
    <property type="evidence" value="ECO:0007669"/>
    <property type="project" value="UniProtKB-KW"/>
</dbReference>
<keyword evidence="4" id="KW-0479">Metal-binding</keyword>
<accession>A0A179G4R0</accession>
<evidence type="ECO:0000313" key="6">
    <source>
        <dbReference type="Proteomes" id="UP000078397"/>
    </source>
</evidence>
<dbReference type="Proteomes" id="UP000078397">
    <property type="component" value="Unassembled WGS sequence"/>
</dbReference>
<dbReference type="STRING" id="1380566.A0A179G4R0"/>
<dbReference type="PANTHER" id="PTHR35201">
    <property type="entry name" value="TERPENE SYNTHASE"/>
    <property type="match status" value="1"/>
</dbReference>
<dbReference type="RefSeq" id="XP_018148434.1">
    <property type="nucleotide sequence ID" value="XM_018280388.1"/>
</dbReference>
<keyword evidence="4" id="KW-0456">Lyase</keyword>
<dbReference type="AlphaFoldDB" id="A0A179G4R0"/>
<organism evidence="5 6">
    <name type="scientific">Pochonia chlamydosporia 170</name>
    <dbReference type="NCBI Taxonomy" id="1380566"/>
    <lineage>
        <taxon>Eukaryota</taxon>
        <taxon>Fungi</taxon>
        <taxon>Dikarya</taxon>
        <taxon>Ascomycota</taxon>
        <taxon>Pezizomycotina</taxon>
        <taxon>Sordariomycetes</taxon>
        <taxon>Hypocreomycetidae</taxon>
        <taxon>Hypocreales</taxon>
        <taxon>Clavicipitaceae</taxon>
        <taxon>Pochonia</taxon>
    </lineage>
</organism>
<evidence type="ECO:0000256" key="4">
    <source>
        <dbReference type="RuleBase" id="RU366034"/>
    </source>
</evidence>
<evidence type="ECO:0000256" key="2">
    <source>
        <dbReference type="ARBA" id="ARBA00006333"/>
    </source>
</evidence>
<dbReference type="KEGG" id="pchm:VFPPC_00351"/>
<dbReference type="OrthoDB" id="2861623at2759"/>